<reference evidence="2" key="1">
    <citation type="submission" date="2016-05" db="EMBL/GenBank/DDBJ databases">
        <title>Comparative genomics of biotechnologically important yeasts.</title>
        <authorList>
            <consortium name="DOE Joint Genome Institute"/>
            <person name="Riley R."/>
            <person name="Haridas S."/>
            <person name="Wolfe K.H."/>
            <person name="Lopes M.R."/>
            <person name="Hittinger C.T."/>
            <person name="Goker M."/>
            <person name="Salamov A."/>
            <person name="Wisecaver J."/>
            <person name="Long T.M."/>
            <person name="Aerts A.L."/>
            <person name="Barry K."/>
            <person name="Choi C."/>
            <person name="Clum A."/>
            <person name="Coughlan A.Y."/>
            <person name="Deshpande S."/>
            <person name="Douglass A.P."/>
            <person name="Hanson S.J."/>
            <person name="Klenk H.-P."/>
            <person name="Labutti K."/>
            <person name="Lapidus A."/>
            <person name="Lindquist E."/>
            <person name="Lipzen A."/>
            <person name="Meier-Kolthoff J.P."/>
            <person name="Ohm R.A."/>
            <person name="Otillar R.P."/>
            <person name="Pangilinan J."/>
            <person name="Peng Y."/>
            <person name="Rokas A."/>
            <person name="Rosa C.A."/>
            <person name="Scheuner C."/>
            <person name="Sibirny A.A."/>
            <person name="Slot J.C."/>
            <person name="Stielow J.B."/>
            <person name="Sun H."/>
            <person name="Kurtzman C.P."/>
            <person name="Blackwell M."/>
            <person name="Grigoriev I.V."/>
            <person name="Jeffries T.W."/>
        </authorList>
    </citation>
    <scope>NUCLEOTIDE SEQUENCE [LARGE SCALE GENOMIC DNA]</scope>
    <source>
        <strain evidence="2">DSM 1968</strain>
    </source>
</reference>
<sequence>MLKECLVDWPENKNLMKVLGLSKDNLFEILKQQKSKDDKVLMTPMVLENWRVNSMILIGSTGSLKELIIDLFKDYYSSFSNISFLHYLKDGELSTIEKLKSRLIRLSKLVQTKRYNFLIINQFNKISKTTQYLIKSLIENNKIILIGLVDLDSTQNFQNQNLIKALSYIDKGLLSMATVWKISDLQSKENTEQFIHMYILKLNKMYMNKAENFSDGSQLKILIEFSEKSIAYVCSLCDGNIFSMANYLKVLHNHYCVISQLSYNKLEAKNFPGDQLYQDDKYSQLFADIIKKSDRAVKYAENSVPKQKIVSIVVDEKLIKHLMKTTCLSTNYESGSSLDNTNEIHFLNLENLLLEKKNYKLAIFEVLFIRNKQQLSTAKILSRLAIITLKGNYNKKQSISSEKFFRLSRVLEELNSSIKAIRTVGEMDRKFVDIILIRCILNIYKYFQYEDNL</sequence>
<evidence type="ECO:0000313" key="2">
    <source>
        <dbReference type="Proteomes" id="UP000095038"/>
    </source>
</evidence>
<dbReference type="Proteomes" id="UP000095038">
    <property type="component" value="Unassembled WGS sequence"/>
</dbReference>
<dbReference type="RefSeq" id="XP_020044299.1">
    <property type="nucleotide sequence ID" value="XM_020192139.1"/>
</dbReference>
<dbReference type="EMBL" id="KV454496">
    <property type="protein sequence ID" value="ODV57992.1"/>
    <property type="molecule type" value="Genomic_DNA"/>
</dbReference>
<dbReference type="SUPFAM" id="SSF52540">
    <property type="entry name" value="P-loop containing nucleoside triphosphate hydrolases"/>
    <property type="match status" value="1"/>
</dbReference>
<dbReference type="GeneID" id="30965775"/>
<name>A0A1D2V8L4_9ASCO</name>
<dbReference type="InterPro" id="IPR027417">
    <property type="entry name" value="P-loop_NTPase"/>
</dbReference>
<keyword evidence="2" id="KW-1185">Reference proteome</keyword>
<dbReference type="InParanoid" id="A0A1D2V8L4"/>
<organism evidence="1 2">
    <name type="scientific">Ascoidea rubescens DSM 1968</name>
    <dbReference type="NCBI Taxonomy" id="1344418"/>
    <lineage>
        <taxon>Eukaryota</taxon>
        <taxon>Fungi</taxon>
        <taxon>Dikarya</taxon>
        <taxon>Ascomycota</taxon>
        <taxon>Saccharomycotina</taxon>
        <taxon>Saccharomycetes</taxon>
        <taxon>Ascoideaceae</taxon>
        <taxon>Ascoidea</taxon>
    </lineage>
</organism>
<protein>
    <submittedName>
        <fullName evidence="1">Uncharacterized protein</fullName>
    </submittedName>
</protein>
<proteinExistence type="predicted"/>
<evidence type="ECO:0000313" key="1">
    <source>
        <dbReference type="EMBL" id="ODV57992.1"/>
    </source>
</evidence>
<accession>A0A1D2V8L4</accession>
<dbReference type="AlphaFoldDB" id="A0A1D2V8L4"/>
<gene>
    <name evidence="1" type="ORF">ASCRUDRAFT_72993</name>
</gene>